<dbReference type="Gene3D" id="3.40.50.2000">
    <property type="entry name" value="Glycogen Phosphorylase B"/>
    <property type="match status" value="2"/>
</dbReference>
<dbReference type="InterPro" id="IPR028098">
    <property type="entry name" value="Glyco_trans_4-like_N"/>
</dbReference>
<accession>A0A1W1URD8</accession>
<evidence type="ECO:0000313" key="3">
    <source>
        <dbReference type="EMBL" id="SMB83675.1"/>
    </source>
</evidence>
<evidence type="ECO:0000259" key="1">
    <source>
        <dbReference type="Pfam" id="PF00534"/>
    </source>
</evidence>
<dbReference type="GO" id="GO:0016757">
    <property type="term" value="F:glycosyltransferase activity"/>
    <property type="evidence" value="ECO:0007669"/>
    <property type="project" value="InterPro"/>
</dbReference>
<feature type="domain" description="Glycosyltransferase subfamily 4-like N-terminal" evidence="2">
    <location>
        <begin position="13"/>
        <end position="179"/>
    </location>
</feature>
<dbReference type="RefSeq" id="WP_084256809.1">
    <property type="nucleotide sequence ID" value="NZ_FWWV01000013.1"/>
</dbReference>
<dbReference type="Pfam" id="PF00534">
    <property type="entry name" value="Glycos_transf_1"/>
    <property type="match status" value="1"/>
</dbReference>
<sequence length="368" mass="41254">MRIVYVITRSDVIGGANVHLLDLAEGMQNKGHQVTILIGGTGIVIEKAKERNLECVIIKNLVREINLIKDFKCYFEIKKQLLILRPDIVHLHSSKAGILGRLASWRLGLAYIFTAHGWAFTDGVAQRTAMFYRLIEKGMAKLGGKIITVSEYDRNLALKYGVGKPEQLITIHNGISTDRRIIKIPHNDKVIRLIMVARFDIPKNYTDLVAALAKVKNLDWQVEFVGDGVLLNMVKQQAESLFLDDKIIFSGQCHDVEKRLVNADIFLLISNWEGLPLTILEAMAKGLPIIASDVGGIKEAVWDGKNGYLIPRGDINYLVDKLNILIGNKTLRDKMGCAGKDIFESHFTYELMLTKTLEIYNSVINLNG</sequence>
<dbReference type="CDD" id="cd03808">
    <property type="entry name" value="GT4_CapM-like"/>
    <property type="match status" value="1"/>
</dbReference>
<protein>
    <submittedName>
        <fullName evidence="3">Glycosyltransferase involved in cell wall bisynthesis</fullName>
    </submittedName>
</protein>
<name>A0A1W1URD8_9PAST</name>
<organism evidence="3 4">
    <name type="scientific">Pasteurella testudinis DSM 23072</name>
    <dbReference type="NCBI Taxonomy" id="1122938"/>
    <lineage>
        <taxon>Bacteria</taxon>
        <taxon>Pseudomonadati</taxon>
        <taxon>Pseudomonadota</taxon>
        <taxon>Gammaproteobacteria</taxon>
        <taxon>Pasteurellales</taxon>
        <taxon>Pasteurellaceae</taxon>
        <taxon>Pasteurella</taxon>
    </lineage>
</organism>
<reference evidence="4" key="1">
    <citation type="submission" date="2017-04" db="EMBL/GenBank/DDBJ databases">
        <authorList>
            <person name="Varghese N."/>
            <person name="Submissions S."/>
        </authorList>
    </citation>
    <scope>NUCLEOTIDE SEQUENCE [LARGE SCALE GENOMIC DNA]</scope>
    <source>
        <strain evidence="4">DSM 23072</strain>
    </source>
</reference>
<dbReference type="STRING" id="1122938.SAMN05660772_00673"/>
<dbReference type="PANTHER" id="PTHR12526">
    <property type="entry name" value="GLYCOSYLTRANSFERASE"/>
    <property type="match status" value="1"/>
</dbReference>
<dbReference type="PANTHER" id="PTHR12526:SF630">
    <property type="entry name" value="GLYCOSYLTRANSFERASE"/>
    <property type="match status" value="1"/>
</dbReference>
<dbReference type="GO" id="GO:1901135">
    <property type="term" value="P:carbohydrate derivative metabolic process"/>
    <property type="evidence" value="ECO:0007669"/>
    <property type="project" value="UniProtKB-ARBA"/>
</dbReference>
<dbReference type="Pfam" id="PF13439">
    <property type="entry name" value="Glyco_transf_4"/>
    <property type="match status" value="1"/>
</dbReference>
<gene>
    <name evidence="3" type="ORF">SAMN05660772_00673</name>
</gene>
<dbReference type="AlphaFoldDB" id="A0A1W1URD8"/>
<dbReference type="Proteomes" id="UP000192408">
    <property type="component" value="Unassembled WGS sequence"/>
</dbReference>
<keyword evidence="3" id="KW-0808">Transferase</keyword>
<dbReference type="InterPro" id="IPR001296">
    <property type="entry name" value="Glyco_trans_1"/>
</dbReference>
<dbReference type="EMBL" id="FWWV01000013">
    <property type="protein sequence ID" value="SMB83675.1"/>
    <property type="molecule type" value="Genomic_DNA"/>
</dbReference>
<feature type="domain" description="Glycosyl transferase family 1" evidence="1">
    <location>
        <begin position="183"/>
        <end position="340"/>
    </location>
</feature>
<evidence type="ECO:0000259" key="2">
    <source>
        <dbReference type="Pfam" id="PF13439"/>
    </source>
</evidence>
<dbReference type="SUPFAM" id="SSF53756">
    <property type="entry name" value="UDP-Glycosyltransferase/glycogen phosphorylase"/>
    <property type="match status" value="1"/>
</dbReference>
<keyword evidence="4" id="KW-1185">Reference proteome</keyword>
<evidence type="ECO:0000313" key="4">
    <source>
        <dbReference type="Proteomes" id="UP000192408"/>
    </source>
</evidence>
<proteinExistence type="predicted"/>